<name>A0A099UFG4_9HELI</name>
<dbReference type="STRING" id="76936.BN2458_PEG1745"/>
<evidence type="ECO:0000313" key="9">
    <source>
        <dbReference type="EMBL" id="CUU40628.1"/>
    </source>
</evidence>
<evidence type="ECO:0000313" key="10">
    <source>
        <dbReference type="EMBL" id="TLD79270.1"/>
    </source>
</evidence>
<dbReference type="Pfam" id="PF00145">
    <property type="entry name" value="DNA_methylase"/>
    <property type="match status" value="1"/>
</dbReference>
<evidence type="ECO:0000256" key="2">
    <source>
        <dbReference type="ARBA" id="ARBA00022603"/>
    </source>
</evidence>
<dbReference type="PRINTS" id="PR00105">
    <property type="entry name" value="C5METTRFRASE"/>
</dbReference>
<dbReference type="PANTHER" id="PTHR10629:SF52">
    <property type="entry name" value="DNA (CYTOSINE-5)-METHYLTRANSFERASE 1"/>
    <property type="match status" value="1"/>
</dbReference>
<evidence type="ECO:0000256" key="1">
    <source>
        <dbReference type="ARBA" id="ARBA00011975"/>
    </source>
</evidence>
<keyword evidence="2 7" id="KW-0489">Methyltransferase</keyword>
<keyword evidence="3 7" id="KW-0808">Transferase</keyword>
<dbReference type="REBASE" id="132216">
    <property type="entry name" value="M.Hty1ORF1745P"/>
</dbReference>
<evidence type="ECO:0000256" key="5">
    <source>
        <dbReference type="ARBA" id="ARBA00022747"/>
    </source>
</evidence>
<dbReference type="InterPro" id="IPR050390">
    <property type="entry name" value="C5-Methyltransferase"/>
</dbReference>
<dbReference type="KEGG" id="hty:BN2458_PEG1745"/>
<dbReference type="RefSeq" id="WP_034342978.1">
    <property type="nucleotide sequence ID" value="NZ_CAOMZE010000017.1"/>
</dbReference>
<dbReference type="PROSITE" id="PS00095">
    <property type="entry name" value="C5_MTASE_2"/>
    <property type="match status" value="1"/>
</dbReference>
<dbReference type="NCBIfam" id="TIGR00675">
    <property type="entry name" value="dcm"/>
    <property type="match status" value="1"/>
</dbReference>
<gene>
    <name evidence="9" type="ORF">BN2458_PEG1745</name>
    <name evidence="10" type="ORF">LS75_002980</name>
</gene>
<evidence type="ECO:0000313" key="12">
    <source>
        <dbReference type="Proteomes" id="UP000064525"/>
    </source>
</evidence>
<reference evidence="10 11" key="1">
    <citation type="journal article" date="2014" name="Genome Announc.">
        <title>Draft genome sequences of eight enterohepatic helicobacter species isolated from both laboratory and wild rodents.</title>
        <authorList>
            <person name="Sheh A."/>
            <person name="Shen Z."/>
            <person name="Fox J.G."/>
        </authorList>
    </citation>
    <scope>NUCLEOTIDE SEQUENCE [LARGE SCALE GENOMIC DNA]</scope>
    <source>
        <strain evidence="10 11">MIT 98-6810</strain>
    </source>
</reference>
<dbReference type="InterPro" id="IPR001525">
    <property type="entry name" value="C5_MeTfrase"/>
</dbReference>
<proteinExistence type="inferred from homology"/>
<evidence type="ECO:0000256" key="8">
    <source>
        <dbReference type="RuleBase" id="RU000416"/>
    </source>
</evidence>
<evidence type="ECO:0000313" key="11">
    <source>
        <dbReference type="Proteomes" id="UP000029925"/>
    </source>
</evidence>
<dbReference type="GO" id="GO:0003677">
    <property type="term" value="F:DNA binding"/>
    <property type="evidence" value="ECO:0007669"/>
    <property type="project" value="TreeGrafter"/>
</dbReference>
<dbReference type="PATRIC" id="fig|76936.10.peg.1705"/>
<dbReference type="EMBL" id="JRPF02000002">
    <property type="protein sequence ID" value="TLD79270.1"/>
    <property type="molecule type" value="Genomic_DNA"/>
</dbReference>
<dbReference type="GO" id="GO:0003886">
    <property type="term" value="F:DNA (cytosine-5-)-methyltransferase activity"/>
    <property type="evidence" value="ECO:0007669"/>
    <property type="project" value="UniProtKB-EC"/>
</dbReference>
<dbReference type="SUPFAM" id="SSF53335">
    <property type="entry name" value="S-adenosyl-L-methionine-dependent methyltransferases"/>
    <property type="match status" value="1"/>
</dbReference>
<evidence type="ECO:0000256" key="6">
    <source>
        <dbReference type="ARBA" id="ARBA00047422"/>
    </source>
</evidence>
<dbReference type="Gene3D" id="3.90.120.10">
    <property type="entry name" value="DNA Methylase, subunit A, domain 2"/>
    <property type="match status" value="1"/>
</dbReference>
<dbReference type="EC" id="2.1.1.37" evidence="1"/>
<dbReference type="OrthoDB" id="9813719at2"/>
<accession>A0A099UFG4</accession>
<dbReference type="InterPro" id="IPR029063">
    <property type="entry name" value="SAM-dependent_MTases_sf"/>
</dbReference>
<reference evidence="12" key="2">
    <citation type="submission" date="2015-11" db="EMBL/GenBank/DDBJ databases">
        <authorList>
            <person name="Anvar S.Y."/>
        </authorList>
    </citation>
    <scope>NUCLEOTIDE SEQUENCE [LARGE SCALE GENOMIC DNA]</scope>
</reference>
<organism evidence="9 12">
    <name type="scientific">Helicobacter typhlonius</name>
    <dbReference type="NCBI Taxonomy" id="76936"/>
    <lineage>
        <taxon>Bacteria</taxon>
        <taxon>Pseudomonadati</taxon>
        <taxon>Campylobacterota</taxon>
        <taxon>Epsilonproteobacteria</taxon>
        <taxon>Campylobacterales</taxon>
        <taxon>Helicobacteraceae</taxon>
        <taxon>Helicobacter</taxon>
    </lineage>
</organism>
<feature type="active site" evidence="7">
    <location>
        <position position="81"/>
    </location>
</feature>
<keyword evidence="11" id="KW-1185">Reference proteome</keyword>
<keyword evidence="5" id="KW-0680">Restriction system</keyword>
<reference evidence="9" key="3">
    <citation type="submission" date="2015-11" db="EMBL/GenBank/DDBJ databases">
        <authorList>
            <person name="Zhang Y."/>
            <person name="Guo Z."/>
        </authorList>
    </citation>
    <scope>NUCLEOTIDE SEQUENCE</scope>
    <source>
        <strain evidence="9">1</strain>
    </source>
</reference>
<dbReference type="AlphaFoldDB" id="A0A099UFG4"/>
<evidence type="ECO:0000256" key="4">
    <source>
        <dbReference type="ARBA" id="ARBA00022691"/>
    </source>
</evidence>
<sequence length="353" mass="40041">MKANVIDLFCGVGGLSFGLKKAGFNILAGYDVDSSCKYAYETNIQADFINKNIKNTFASEITNYFNTSKSSIRILVGCAPCQTFSQYTQQSKRKINNKDDEKWTLLNEFLRIAMEVQPEIISVENVPNLMKYPIFDNFIEELKKNNYYISYSIVFCPDYGIPQNRKRLVLLASKLKEIKIIDKTHNKDNYASVRDTIGNLPKIKSGEQSKLDKLHISRALTSINIQRIKATPKNGGSWKDWDESLVLKCHKKPIGKSYGSVYGRMKWDEPAPTMTTFCTGIGNGRFGHPEQDRAISLREASLLQTFPIDYDFIENKNEPPKMGTISRHIGNAVPPKLGEVIGLSIKEHLKDYK</sequence>
<dbReference type="Gene3D" id="3.40.50.150">
    <property type="entry name" value="Vaccinia Virus protein VP39"/>
    <property type="match status" value="1"/>
</dbReference>
<dbReference type="EMBL" id="LN907858">
    <property type="protein sequence ID" value="CUU40628.1"/>
    <property type="molecule type" value="Genomic_DNA"/>
</dbReference>
<comment type="similarity">
    <text evidence="7 8">Belongs to the class I-like SAM-binding methyltransferase superfamily. C5-methyltransferase family.</text>
</comment>
<dbReference type="PANTHER" id="PTHR10629">
    <property type="entry name" value="CYTOSINE-SPECIFIC METHYLTRANSFERASE"/>
    <property type="match status" value="1"/>
</dbReference>
<keyword evidence="4 7" id="KW-0949">S-adenosyl-L-methionine</keyword>
<dbReference type="Proteomes" id="UP000064525">
    <property type="component" value="Chromosome I"/>
</dbReference>
<protein>
    <recommendedName>
        <fullName evidence="1">DNA (cytosine-5-)-methyltransferase</fullName>
        <ecNumber evidence="1">2.1.1.37</ecNumber>
    </recommendedName>
</protein>
<dbReference type="Proteomes" id="UP000029925">
    <property type="component" value="Unassembled WGS sequence"/>
</dbReference>
<dbReference type="InterPro" id="IPR031303">
    <property type="entry name" value="C5_meth_CS"/>
</dbReference>
<evidence type="ECO:0000256" key="3">
    <source>
        <dbReference type="ARBA" id="ARBA00022679"/>
    </source>
</evidence>
<comment type="catalytic activity">
    <reaction evidence="6">
        <text>a 2'-deoxycytidine in DNA + S-adenosyl-L-methionine = a 5-methyl-2'-deoxycytidine in DNA + S-adenosyl-L-homocysteine + H(+)</text>
        <dbReference type="Rhea" id="RHEA:13681"/>
        <dbReference type="Rhea" id="RHEA-COMP:11369"/>
        <dbReference type="Rhea" id="RHEA-COMP:11370"/>
        <dbReference type="ChEBI" id="CHEBI:15378"/>
        <dbReference type="ChEBI" id="CHEBI:57856"/>
        <dbReference type="ChEBI" id="CHEBI:59789"/>
        <dbReference type="ChEBI" id="CHEBI:85452"/>
        <dbReference type="ChEBI" id="CHEBI:85454"/>
        <dbReference type="EC" id="2.1.1.37"/>
    </reaction>
</comment>
<dbReference type="PROSITE" id="PS51679">
    <property type="entry name" value="SAM_MT_C5"/>
    <property type="match status" value="1"/>
</dbReference>
<dbReference type="GO" id="GO:0009307">
    <property type="term" value="P:DNA restriction-modification system"/>
    <property type="evidence" value="ECO:0007669"/>
    <property type="project" value="UniProtKB-KW"/>
</dbReference>
<evidence type="ECO:0000256" key="7">
    <source>
        <dbReference type="PROSITE-ProRule" id="PRU01016"/>
    </source>
</evidence>
<dbReference type="GeneID" id="78151895"/>
<dbReference type="GO" id="GO:0032259">
    <property type="term" value="P:methylation"/>
    <property type="evidence" value="ECO:0007669"/>
    <property type="project" value="UniProtKB-KW"/>
</dbReference>
<dbReference type="GO" id="GO:0044027">
    <property type="term" value="P:negative regulation of gene expression via chromosomal CpG island methylation"/>
    <property type="evidence" value="ECO:0007669"/>
    <property type="project" value="TreeGrafter"/>
</dbReference>